<proteinExistence type="predicted"/>
<name>A0A5N5SUR0_9CRUS</name>
<accession>A0A5N5SUR0</accession>
<dbReference type="Proteomes" id="UP000326759">
    <property type="component" value="Unassembled WGS sequence"/>
</dbReference>
<dbReference type="AlphaFoldDB" id="A0A5N5SUR0"/>
<evidence type="ECO:0000256" key="1">
    <source>
        <dbReference type="SAM" id="MobiDB-lite"/>
    </source>
</evidence>
<feature type="compositionally biased region" description="Basic and acidic residues" evidence="1">
    <location>
        <begin position="32"/>
        <end position="44"/>
    </location>
</feature>
<dbReference type="EMBL" id="SEYY01019742">
    <property type="protein sequence ID" value="KAB7497941.1"/>
    <property type="molecule type" value="Genomic_DNA"/>
</dbReference>
<comment type="caution">
    <text evidence="2">The sequence shown here is derived from an EMBL/GenBank/DDBJ whole genome shotgun (WGS) entry which is preliminary data.</text>
</comment>
<feature type="compositionally biased region" description="Polar residues" evidence="1">
    <location>
        <begin position="17"/>
        <end position="31"/>
    </location>
</feature>
<gene>
    <name evidence="2" type="ORF">Anas_07790</name>
</gene>
<organism evidence="2 3">
    <name type="scientific">Armadillidium nasatum</name>
    <dbReference type="NCBI Taxonomy" id="96803"/>
    <lineage>
        <taxon>Eukaryota</taxon>
        <taxon>Metazoa</taxon>
        <taxon>Ecdysozoa</taxon>
        <taxon>Arthropoda</taxon>
        <taxon>Crustacea</taxon>
        <taxon>Multicrustacea</taxon>
        <taxon>Malacostraca</taxon>
        <taxon>Eumalacostraca</taxon>
        <taxon>Peracarida</taxon>
        <taxon>Isopoda</taxon>
        <taxon>Oniscidea</taxon>
        <taxon>Crinocheta</taxon>
        <taxon>Armadillidiidae</taxon>
        <taxon>Armadillidium</taxon>
    </lineage>
</organism>
<dbReference type="OrthoDB" id="10440089at2759"/>
<evidence type="ECO:0000313" key="3">
    <source>
        <dbReference type="Proteomes" id="UP000326759"/>
    </source>
</evidence>
<evidence type="ECO:0000313" key="2">
    <source>
        <dbReference type="EMBL" id="KAB7497941.1"/>
    </source>
</evidence>
<feature type="compositionally biased region" description="Basic and acidic residues" evidence="1">
    <location>
        <begin position="1"/>
        <end position="16"/>
    </location>
</feature>
<sequence length="259" mass="29412">MWHKPNEDMNPEETRNAVETNTSKNALSENLVNEKDIKSEEEKSGVSMNTCEVDGNDSEEELELLLFQPSVEKTCPNLNSEELKSFFIDVDDDDDYENEDIDVGSIDTISVNEFNNSGYLYSDFSNSDWDQETSLKDKITNEDGDEDVDVVNYEIGSVHGVSSSDLELKLSETECEEEEFEGFEEVSPKKITKFKGIVMNLAKNSLSEEKSCEGLIQTLDQMNYPGYTAEKNTIEYQIADNEYNGDKKLFTDNELKLLI</sequence>
<protein>
    <submittedName>
        <fullName evidence="2">Uncharacterized protein</fullName>
    </submittedName>
</protein>
<keyword evidence="3" id="KW-1185">Reference proteome</keyword>
<reference evidence="2 3" key="1">
    <citation type="journal article" date="2019" name="PLoS Biol.">
        <title>Sex chromosomes control vertical transmission of feminizing Wolbachia symbionts in an isopod.</title>
        <authorList>
            <person name="Becking T."/>
            <person name="Chebbi M.A."/>
            <person name="Giraud I."/>
            <person name="Moumen B."/>
            <person name="Laverre T."/>
            <person name="Caubet Y."/>
            <person name="Peccoud J."/>
            <person name="Gilbert C."/>
            <person name="Cordaux R."/>
        </authorList>
    </citation>
    <scope>NUCLEOTIDE SEQUENCE [LARGE SCALE GENOMIC DNA]</scope>
    <source>
        <strain evidence="2">ANa2</strain>
        <tissue evidence="2">Whole body excluding digestive tract and cuticle</tissue>
    </source>
</reference>
<feature type="region of interest" description="Disordered" evidence="1">
    <location>
        <begin position="1"/>
        <end position="55"/>
    </location>
</feature>